<keyword evidence="6" id="KW-0378">Hydrolase</keyword>
<dbReference type="GO" id="GO:0005634">
    <property type="term" value="C:nucleus"/>
    <property type="evidence" value="ECO:0007669"/>
    <property type="project" value="UniProtKB-SubCell"/>
</dbReference>
<keyword evidence="7" id="KW-0539">Nucleus</keyword>
<evidence type="ECO:0000256" key="4">
    <source>
        <dbReference type="ARBA" id="ARBA00022722"/>
    </source>
</evidence>
<dbReference type="EMBL" id="CACRXK020013145">
    <property type="protein sequence ID" value="CAB4024636.1"/>
    <property type="molecule type" value="Genomic_DNA"/>
</dbReference>
<dbReference type="InterPro" id="IPR027806">
    <property type="entry name" value="HARBI1_dom"/>
</dbReference>
<dbReference type="OrthoDB" id="5987879at2759"/>
<comment type="cofactor">
    <cofactor evidence="1">
        <name>a divalent metal cation</name>
        <dbReference type="ChEBI" id="CHEBI:60240"/>
    </cofactor>
</comment>
<dbReference type="GO" id="GO:0016787">
    <property type="term" value="F:hydrolase activity"/>
    <property type="evidence" value="ECO:0007669"/>
    <property type="project" value="UniProtKB-KW"/>
</dbReference>
<comment type="similarity">
    <text evidence="3">Belongs to the HARBI1 family.</text>
</comment>
<organism evidence="8 9">
    <name type="scientific">Paramuricea clavata</name>
    <name type="common">Red gorgonian</name>
    <name type="synonym">Violescent sea-whip</name>
    <dbReference type="NCBI Taxonomy" id="317549"/>
    <lineage>
        <taxon>Eukaryota</taxon>
        <taxon>Metazoa</taxon>
        <taxon>Cnidaria</taxon>
        <taxon>Anthozoa</taxon>
        <taxon>Octocorallia</taxon>
        <taxon>Malacalcyonacea</taxon>
        <taxon>Plexauridae</taxon>
        <taxon>Paramuricea</taxon>
    </lineage>
</organism>
<keyword evidence="9" id="KW-1185">Reference proteome</keyword>
<accession>A0A6S7IYU8</accession>
<dbReference type="InterPro" id="IPR045249">
    <property type="entry name" value="HARBI1-like"/>
</dbReference>
<evidence type="ECO:0000313" key="9">
    <source>
        <dbReference type="Proteomes" id="UP001152795"/>
    </source>
</evidence>
<keyword evidence="5" id="KW-0479">Metal-binding</keyword>
<protein>
    <submittedName>
        <fullName evidence="8">Uncharacterized protein</fullName>
    </submittedName>
</protein>
<proteinExistence type="inferred from homology"/>
<evidence type="ECO:0000313" key="8">
    <source>
        <dbReference type="EMBL" id="CAB4024636.1"/>
    </source>
</evidence>
<dbReference type="Pfam" id="PF13359">
    <property type="entry name" value="DDE_Tnp_4"/>
    <property type="match status" value="1"/>
</dbReference>
<gene>
    <name evidence="8" type="ORF">PACLA_8A013317</name>
</gene>
<sequence length="207" mass="23430">MALVDHEYRFICIDVGSYGSNSDGGIFAKSELGKALDNNQLHIPPDKHLPGALHLGNMPHVIVGDEAFPLKRHIMRPYPGSDLDDNKRIYNYRLSRARRIVENAFGILAARWRIYQRRIQLHPKNVDKIIKATCVLHNYLQKTSSSAANSEEIGYETRAAAIQALRLSGNRASREAIEIREKFTNYFTSPAGEVLWQRNACFGQAHD</sequence>
<evidence type="ECO:0000256" key="5">
    <source>
        <dbReference type="ARBA" id="ARBA00022723"/>
    </source>
</evidence>
<dbReference type="PANTHER" id="PTHR22930">
    <property type="match status" value="1"/>
</dbReference>
<dbReference type="AlphaFoldDB" id="A0A6S7IYU8"/>
<keyword evidence="4" id="KW-0540">Nuclease</keyword>
<dbReference type="GO" id="GO:0004518">
    <property type="term" value="F:nuclease activity"/>
    <property type="evidence" value="ECO:0007669"/>
    <property type="project" value="UniProtKB-KW"/>
</dbReference>
<evidence type="ECO:0000256" key="1">
    <source>
        <dbReference type="ARBA" id="ARBA00001968"/>
    </source>
</evidence>
<evidence type="ECO:0000256" key="6">
    <source>
        <dbReference type="ARBA" id="ARBA00022801"/>
    </source>
</evidence>
<dbReference type="GO" id="GO:0046872">
    <property type="term" value="F:metal ion binding"/>
    <property type="evidence" value="ECO:0007669"/>
    <property type="project" value="UniProtKB-KW"/>
</dbReference>
<evidence type="ECO:0000256" key="3">
    <source>
        <dbReference type="ARBA" id="ARBA00006958"/>
    </source>
</evidence>
<dbReference type="Proteomes" id="UP001152795">
    <property type="component" value="Unassembled WGS sequence"/>
</dbReference>
<name>A0A6S7IYU8_PARCT</name>
<reference evidence="8" key="1">
    <citation type="submission" date="2020-04" db="EMBL/GenBank/DDBJ databases">
        <authorList>
            <person name="Alioto T."/>
            <person name="Alioto T."/>
            <person name="Gomez Garrido J."/>
        </authorList>
    </citation>
    <scope>NUCLEOTIDE SEQUENCE</scope>
    <source>
        <strain evidence="8">A484AB</strain>
    </source>
</reference>
<comment type="subcellular location">
    <subcellularLocation>
        <location evidence="2">Nucleus</location>
    </subcellularLocation>
</comment>
<dbReference type="PANTHER" id="PTHR22930:SF269">
    <property type="entry name" value="NUCLEASE HARBI1-LIKE PROTEIN"/>
    <property type="match status" value="1"/>
</dbReference>
<comment type="caution">
    <text evidence="8">The sequence shown here is derived from an EMBL/GenBank/DDBJ whole genome shotgun (WGS) entry which is preliminary data.</text>
</comment>
<evidence type="ECO:0000256" key="7">
    <source>
        <dbReference type="ARBA" id="ARBA00023242"/>
    </source>
</evidence>
<evidence type="ECO:0000256" key="2">
    <source>
        <dbReference type="ARBA" id="ARBA00004123"/>
    </source>
</evidence>